<feature type="non-terminal residue" evidence="2">
    <location>
        <position position="200"/>
    </location>
</feature>
<name>A0A382IMI2_9ZZZZ</name>
<dbReference type="GO" id="GO:0004553">
    <property type="term" value="F:hydrolase activity, hydrolyzing O-glycosyl compounds"/>
    <property type="evidence" value="ECO:0007669"/>
    <property type="project" value="InterPro"/>
</dbReference>
<reference evidence="2" key="1">
    <citation type="submission" date="2018-05" db="EMBL/GenBank/DDBJ databases">
        <authorList>
            <person name="Lanie J.A."/>
            <person name="Ng W.-L."/>
            <person name="Kazmierczak K.M."/>
            <person name="Andrzejewski T.M."/>
            <person name="Davidsen T.M."/>
            <person name="Wayne K.J."/>
            <person name="Tettelin H."/>
            <person name="Glass J.I."/>
            <person name="Rusch D."/>
            <person name="Podicherti R."/>
            <person name="Tsui H.-C.T."/>
            <person name="Winkler M.E."/>
        </authorList>
    </citation>
    <scope>NUCLEOTIDE SEQUENCE</scope>
</reference>
<dbReference type="Gene3D" id="3.40.50.2000">
    <property type="entry name" value="Glycogen Phosphorylase B"/>
    <property type="match status" value="2"/>
</dbReference>
<dbReference type="InterPro" id="IPR003331">
    <property type="entry name" value="UDP_GlcNAc_Epimerase_2_dom"/>
</dbReference>
<dbReference type="InterPro" id="IPR020004">
    <property type="entry name" value="UDP-GlcNAc_Epase"/>
</dbReference>
<evidence type="ECO:0000313" key="2">
    <source>
        <dbReference type="EMBL" id="SVC00816.1"/>
    </source>
</evidence>
<proteinExistence type="predicted"/>
<accession>A0A382IMI2</accession>
<feature type="domain" description="UDP-N-acetylglucosamine 2-epimerase" evidence="1">
    <location>
        <begin position="4"/>
        <end position="196"/>
    </location>
</feature>
<gene>
    <name evidence="2" type="ORF">METZ01_LOCUS253670</name>
</gene>
<evidence type="ECO:0000259" key="1">
    <source>
        <dbReference type="Pfam" id="PF02350"/>
    </source>
</evidence>
<dbReference type="GO" id="GO:0006047">
    <property type="term" value="P:UDP-N-acetylglucosamine metabolic process"/>
    <property type="evidence" value="ECO:0007669"/>
    <property type="project" value="InterPro"/>
</dbReference>
<dbReference type="SUPFAM" id="SSF53756">
    <property type="entry name" value="UDP-Glycosyltransferase/glycogen phosphorylase"/>
    <property type="match status" value="1"/>
</dbReference>
<dbReference type="PANTHER" id="PTHR43174">
    <property type="entry name" value="UDP-N-ACETYLGLUCOSAMINE 2-EPIMERASE"/>
    <property type="match status" value="1"/>
</dbReference>
<organism evidence="2">
    <name type="scientific">marine metagenome</name>
    <dbReference type="NCBI Taxonomy" id="408172"/>
    <lineage>
        <taxon>unclassified sequences</taxon>
        <taxon>metagenomes</taxon>
        <taxon>ecological metagenomes</taxon>
    </lineage>
</organism>
<dbReference type="EMBL" id="UINC01068297">
    <property type="protein sequence ID" value="SVC00816.1"/>
    <property type="molecule type" value="Genomic_DNA"/>
</dbReference>
<dbReference type="AlphaFoldDB" id="A0A382IMI2"/>
<sequence>MEGIRDAPELELQVVATGTHLSSEFGLTYREIEQDGFVIDRKVEMLLSSDSPAGVAKSMGLGLIGFGDALQQLQPDLMLVLGDRFEIFSAVTAAMVARIPVAHVHGGESTEGAFDEAIRHSITKMSHLHFVAAPEYRNRVIQLGEHPDCVFLVGGLGIDSIKRLNLLDRASLERALEFQLGPRNLLVTFHPVTLENATAS</sequence>
<dbReference type="NCBIfam" id="TIGR03568">
    <property type="entry name" value="NeuC_NnaA"/>
    <property type="match status" value="1"/>
</dbReference>
<dbReference type="InterPro" id="IPR029767">
    <property type="entry name" value="WecB-like"/>
</dbReference>
<protein>
    <recommendedName>
        <fullName evidence="1">UDP-N-acetylglucosamine 2-epimerase domain-containing protein</fullName>
    </recommendedName>
</protein>
<dbReference type="Pfam" id="PF02350">
    <property type="entry name" value="Epimerase_2"/>
    <property type="match status" value="1"/>
</dbReference>
<dbReference type="PANTHER" id="PTHR43174:SF3">
    <property type="entry name" value="UDP-N-ACETYLGLUCOSAMINE 2-EPIMERASE"/>
    <property type="match status" value="1"/>
</dbReference>